<dbReference type="Gene3D" id="1.10.10.1200">
    <property type="entry name" value="MAGE homology domain, winged helix WH1 motif"/>
    <property type="match status" value="1"/>
</dbReference>
<feature type="transmembrane region" description="Helical" evidence="1">
    <location>
        <begin position="114"/>
        <end position="135"/>
    </location>
</feature>
<proteinExistence type="predicted"/>
<evidence type="ECO:0000313" key="3">
    <source>
        <dbReference type="EMBL" id="CAK8689435.1"/>
    </source>
</evidence>
<dbReference type="InterPro" id="IPR041899">
    <property type="entry name" value="MAGE_WH2"/>
</dbReference>
<dbReference type="EMBL" id="CAWYQH010000108">
    <property type="protein sequence ID" value="CAK8689435.1"/>
    <property type="molecule type" value="Genomic_DNA"/>
</dbReference>
<feature type="domain" description="MAGE" evidence="2">
    <location>
        <begin position="21"/>
        <end position="222"/>
    </location>
</feature>
<organism evidence="3 4">
    <name type="scientific">Clavelina lepadiformis</name>
    <name type="common">Light-bulb sea squirt</name>
    <name type="synonym">Ascidia lepadiformis</name>
    <dbReference type="NCBI Taxonomy" id="159417"/>
    <lineage>
        <taxon>Eukaryota</taxon>
        <taxon>Metazoa</taxon>
        <taxon>Chordata</taxon>
        <taxon>Tunicata</taxon>
        <taxon>Ascidiacea</taxon>
        <taxon>Aplousobranchia</taxon>
        <taxon>Clavelinidae</taxon>
        <taxon>Clavelina</taxon>
    </lineage>
</organism>
<evidence type="ECO:0000313" key="4">
    <source>
        <dbReference type="Proteomes" id="UP001642483"/>
    </source>
</evidence>
<dbReference type="SMART" id="SM01373">
    <property type="entry name" value="MAGE"/>
    <property type="match status" value="1"/>
</dbReference>
<accession>A0ABP0GCD0</accession>
<dbReference type="Gene3D" id="1.10.10.1210">
    <property type="entry name" value="MAGE homology domain, winged helix WH2 motif"/>
    <property type="match status" value="1"/>
</dbReference>
<dbReference type="InterPro" id="IPR041898">
    <property type="entry name" value="MAGE_WH1"/>
</dbReference>
<keyword evidence="1" id="KW-1133">Transmembrane helix</keyword>
<name>A0ABP0GCD0_CLALP</name>
<keyword evidence="1" id="KW-0472">Membrane</keyword>
<dbReference type="PANTHER" id="PTHR11736:SF14">
    <property type="entry name" value="NSE3 HOMOLOG, SMC5-SMC6 COMPLEX COMPONENT"/>
    <property type="match status" value="1"/>
</dbReference>
<dbReference type="PROSITE" id="PS50838">
    <property type="entry name" value="MAGE"/>
    <property type="match status" value="1"/>
</dbReference>
<keyword evidence="1" id="KW-0812">Transmembrane</keyword>
<sequence length="233" mass="26962">MSSQAQTSQNRASDKLSGVELERKANEVVHFVLIWEQKKIPIKRADINKHVLKDHKSSFSDVIKVVAKKLEKVFGIKLVEIGEGAKKAYMLVNTLDHSETSDVMKWKDNSKRGLLFTILTLIFMSGNSIMDGALWHSLKRLGIEKDHSHSVFGDVKKLITQEFSRQMYLDISKVPNCDPPQYEYRWGQRAFHDIPKRKILEFVTKLYDKSDIMVWKSQYQDMIADEMNEQQSG</sequence>
<reference evidence="3 4" key="1">
    <citation type="submission" date="2024-02" db="EMBL/GenBank/DDBJ databases">
        <authorList>
            <person name="Daric V."/>
            <person name="Darras S."/>
        </authorList>
    </citation>
    <scope>NUCLEOTIDE SEQUENCE [LARGE SCALE GENOMIC DNA]</scope>
</reference>
<evidence type="ECO:0000256" key="1">
    <source>
        <dbReference type="SAM" id="Phobius"/>
    </source>
</evidence>
<dbReference type="InterPro" id="IPR037445">
    <property type="entry name" value="MAGE"/>
</dbReference>
<dbReference type="PANTHER" id="PTHR11736">
    <property type="entry name" value="MELANOMA-ASSOCIATED ANTIGEN MAGE ANTIGEN"/>
    <property type="match status" value="1"/>
</dbReference>
<keyword evidence="4" id="KW-1185">Reference proteome</keyword>
<dbReference type="InterPro" id="IPR002190">
    <property type="entry name" value="MHD_dom"/>
</dbReference>
<dbReference type="Pfam" id="PF01454">
    <property type="entry name" value="MAGE"/>
    <property type="match status" value="1"/>
</dbReference>
<protein>
    <recommendedName>
        <fullName evidence="2">MAGE domain-containing protein</fullName>
    </recommendedName>
</protein>
<comment type="caution">
    <text evidence="3">The sequence shown here is derived from an EMBL/GenBank/DDBJ whole genome shotgun (WGS) entry which is preliminary data.</text>
</comment>
<gene>
    <name evidence="3" type="ORF">CVLEPA_LOCUS21441</name>
</gene>
<evidence type="ECO:0000259" key="2">
    <source>
        <dbReference type="PROSITE" id="PS50838"/>
    </source>
</evidence>
<dbReference type="Proteomes" id="UP001642483">
    <property type="component" value="Unassembled WGS sequence"/>
</dbReference>